<reference evidence="1" key="1">
    <citation type="submission" date="2023-02" db="EMBL/GenBank/DDBJ databases">
        <title>Colletotrichum kahawae CIFC_Que2 genome sequencing and assembly.</title>
        <authorList>
            <person name="Baroncelli R."/>
        </authorList>
    </citation>
    <scope>NUCLEOTIDE SEQUENCE</scope>
    <source>
        <strain evidence="1">CIFC_Que2</strain>
    </source>
</reference>
<evidence type="ECO:0000313" key="1">
    <source>
        <dbReference type="EMBL" id="KAK2773533.1"/>
    </source>
</evidence>
<keyword evidence="2" id="KW-1185">Reference proteome</keyword>
<name>A0AAD9YSF0_COLKA</name>
<protein>
    <submittedName>
        <fullName evidence="1">Uncharacterized protein</fullName>
    </submittedName>
</protein>
<organism evidence="1 2">
    <name type="scientific">Colletotrichum kahawae</name>
    <name type="common">Coffee berry disease fungus</name>
    <dbReference type="NCBI Taxonomy" id="34407"/>
    <lineage>
        <taxon>Eukaryota</taxon>
        <taxon>Fungi</taxon>
        <taxon>Dikarya</taxon>
        <taxon>Ascomycota</taxon>
        <taxon>Pezizomycotina</taxon>
        <taxon>Sordariomycetes</taxon>
        <taxon>Hypocreomycetidae</taxon>
        <taxon>Glomerellales</taxon>
        <taxon>Glomerellaceae</taxon>
        <taxon>Colletotrichum</taxon>
        <taxon>Colletotrichum gloeosporioides species complex</taxon>
    </lineage>
</organism>
<accession>A0AAD9YSF0</accession>
<comment type="caution">
    <text evidence="1">The sequence shown here is derived from an EMBL/GenBank/DDBJ whole genome shotgun (WGS) entry which is preliminary data.</text>
</comment>
<evidence type="ECO:0000313" key="2">
    <source>
        <dbReference type="Proteomes" id="UP001281614"/>
    </source>
</evidence>
<dbReference type="AlphaFoldDB" id="A0AAD9YSF0"/>
<proteinExistence type="predicted"/>
<sequence length="274" mass="32290">MHASVSILADRDGDINLRPHLLTHLVSAFEKVVSRFAIAAMELSLINRIKLQTNGNNYERNLDIIQSRAATTEQEIFDHLQHAKRDIIILGTTRHDIDRHIIAPVGPEFLIISLLRNIQNHTILQGRRQKIEAIKYYRHSTSRIRFESIRDPKRRRFLQISRLEEELEALRMIVQTQQRLIKTYWKALHPRSFQRATTEKSFLRSRKTMFSFEEKLILLQEQKLDDDDYFSFEELQSVTRALRSSMSQSIEIVEEDHGRAVRVFTIVTLFFLPL</sequence>
<dbReference type="EMBL" id="VYYT01000056">
    <property type="protein sequence ID" value="KAK2773533.1"/>
    <property type="molecule type" value="Genomic_DNA"/>
</dbReference>
<gene>
    <name evidence="1" type="ORF">CKAH01_13573</name>
</gene>
<dbReference type="Proteomes" id="UP001281614">
    <property type="component" value="Unassembled WGS sequence"/>
</dbReference>